<dbReference type="Pfam" id="PF11268">
    <property type="entry name" value="DUF3071"/>
    <property type="match status" value="1"/>
</dbReference>
<reference evidence="3 4" key="1">
    <citation type="submission" date="2019-12" db="EMBL/GenBank/DDBJ databases">
        <authorList>
            <person name="Li J."/>
            <person name="Shi Y."/>
            <person name="Xu G."/>
            <person name="Xiao D."/>
            <person name="Ran X."/>
        </authorList>
    </citation>
    <scope>NUCLEOTIDE SEQUENCE [LARGE SCALE GENOMIC DNA]</scope>
    <source>
        <strain evidence="3 4">JCM 15915</strain>
    </source>
</reference>
<dbReference type="OrthoDB" id="5180791at2"/>
<evidence type="ECO:0000313" key="4">
    <source>
        <dbReference type="Proteomes" id="UP000462152"/>
    </source>
</evidence>
<evidence type="ECO:0000313" key="3">
    <source>
        <dbReference type="EMBL" id="MUN54688.1"/>
    </source>
</evidence>
<dbReference type="RefSeq" id="WP_129315807.1">
    <property type="nucleotide sequence ID" value="NZ_NOIQ01000012.1"/>
</dbReference>
<feature type="compositionally biased region" description="Acidic residues" evidence="1">
    <location>
        <begin position="206"/>
        <end position="231"/>
    </location>
</feature>
<feature type="compositionally biased region" description="Acidic residues" evidence="1">
    <location>
        <begin position="251"/>
        <end position="260"/>
    </location>
</feature>
<evidence type="ECO:0000259" key="2">
    <source>
        <dbReference type="Pfam" id="PF11268"/>
    </source>
</evidence>
<feature type="domain" description="DUF3071" evidence="2">
    <location>
        <begin position="1"/>
        <end position="160"/>
    </location>
</feature>
<dbReference type="AlphaFoldDB" id="A0A7K1LHQ7"/>
<dbReference type="EMBL" id="WOGT01000002">
    <property type="protein sequence ID" value="MUN54688.1"/>
    <property type="molecule type" value="Genomic_DNA"/>
</dbReference>
<dbReference type="InterPro" id="IPR021421">
    <property type="entry name" value="DUF3071"/>
</dbReference>
<keyword evidence="4" id="KW-1185">Reference proteome</keyword>
<feature type="compositionally biased region" description="Polar residues" evidence="1">
    <location>
        <begin position="332"/>
        <end position="345"/>
    </location>
</feature>
<comment type="caution">
    <text evidence="3">The sequence shown here is derived from an EMBL/GenBank/DDBJ whole genome shotgun (WGS) entry which is preliminary data.</text>
</comment>
<organism evidence="3 4">
    <name type="scientific">Rothia koreensis</name>
    <dbReference type="NCBI Taxonomy" id="592378"/>
    <lineage>
        <taxon>Bacteria</taxon>
        <taxon>Bacillati</taxon>
        <taxon>Actinomycetota</taxon>
        <taxon>Actinomycetes</taxon>
        <taxon>Micrococcales</taxon>
        <taxon>Micrococcaceae</taxon>
        <taxon>Rothia</taxon>
    </lineage>
</organism>
<feature type="region of interest" description="Disordered" evidence="1">
    <location>
        <begin position="206"/>
        <end position="382"/>
    </location>
</feature>
<protein>
    <submittedName>
        <fullName evidence="3">DUF3071 domain-containing protein</fullName>
    </submittedName>
</protein>
<dbReference type="NCBIfam" id="NF040712">
    <property type="entry name" value="SepH"/>
    <property type="match status" value="1"/>
</dbReference>
<dbReference type="InterPro" id="IPR047682">
    <property type="entry name" value="SepH-like"/>
</dbReference>
<evidence type="ECO:0000256" key="1">
    <source>
        <dbReference type="SAM" id="MobiDB-lite"/>
    </source>
</evidence>
<dbReference type="Proteomes" id="UP000462152">
    <property type="component" value="Unassembled WGS sequence"/>
</dbReference>
<proteinExistence type="predicted"/>
<accession>A0A7K1LHQ7</accession>
<name>A0A7K1LHQ7_9MICC</name>
<gene>
    <name evidence="3" type="ORF">GMA10_05590</name>
</gene>
<sequence length="382" mass="41505">MDRLTFVGVQDDGEHLVLESPDGEHRYRVVIDNSLRNAVVKAKRAQTPRGLSGRGDYGPRDIQTRFRQGASVDEIVAESGWKPERVRRYEWPILAERAHIVTAARNVVVRPLDPASRGRKTLHDQVVGVREDWNFAEGDAQWNAWQREDGQWNVTVSVDYSQTALSQIPSGADFPARFVYNPANQTVVAGNAVAEFLMGRPHGAEEEEALEELDDEPALETEADQDPDQEFVESPTDEGSLASTDVAPDSLTEEEDDDDASTAGPAGEDSASDEDDDAQGPRNHLRAVGADEPSPTESLLDELESRRGTPAGSDPASDRRVSGLTQELPGQGTLTDGGTDSEQPGGSTGQGSEGQRPGKSRSGRPSVPSWDDILFGQQRPKE</sequence>